<dbReference type="PANTHER" id="PTHR12151">
    <property type="entry name" value="ELECTRON TRANSPORT PROTIN SCO1/SENC FAMILY MEMBER"/>
    <property type="match status" value="1"/>
</dbReference>
<sequence length="193" mass="21254">MNSLHAQILLRLALATLLTLACAHAQPEPIGGDFQLVDQDGRPFSLSQTHGKVVVLSFGYTFCPDICPTTLAVMSAALRQLGDQADRVQGIFVSLDPDRDTPEKLRDYVGYFDARLIGLTGTAKELKEVADRYHVRYAFVGKGTREHYSLDHSASIYILDTEGRVARLVPYGLPPEEIVETVRGLLDARRPSG</sequence>
<dbReference type="Pfam" id="PF02630">
    <property type="entry name" value="SCO1-SenC"/>
    <property type="match status" value="1"/>
</dbReference>
<evidence type="ECO:0000256" key="2">
    <source>
        <dbReference type="ARBA" id="ARBA00023008"/>
    </source>
</evidence>
<feature type="chain" id="PRO_5047344706" evidence="3">
    <location>
        <begin position="26"/>
        <end position="193"/>
    </location>
</feature>
<evidence type="ECO:0000313" key="6">
    <source>
        <dbReference type="Proteomes" id="UP001597337"/>
    </source>
</evidence>
<comment type="similarity">
    <text evidence="1">Belongs to the SCO1/2 family.</text>
</comment>
<name>A0ABW4YEF3_9GAMM</name>
<dbReference type="PANTHER" id="PTHR12151:SF25">
    <property type="entry name" value="LINALOOL DEHYDRATASE_ISOMERASE DOMAIN-CONTAINING PROTEIN"/>
    <property type="match status" value="1"/>
</dbReference>
<gene>
    <name evidence="5" type="ORF">ACFSJC_19550</name>
</gene>
<organism evidence="5 6">
    <name type="scientific">Thiorhodococcus fuscus</name>
    <dbReference type="NCBI Taxonomy" id="527200"/>
    <lineage>
        <taxon>Bacteria</taxon>
        <taxon>Pseudomonadati</taxon>
        <taxon>Pseudomonadota</taxon>
        <taxon>Gammaproteobacteria</taxon>
        <taxon>Chromatiales</taxon>
        <taxon>Chromatiaceae</taxon>
        <taxon>Thiorhodococcus</taxon>
    </lineage>
</organism>
<keyword evidence="3" id="KW-0732">Signal</keyword>
<accession>A0ABW4YEF3</accession>
<dbReference type="Gene3D" id="3.40.30.10">
    <property type="entry name" value="Glutaredoxin"/>
    <property type="match status" value="1"/>
</dbReference>
<dbReference type="InterPro" id="IPR036249">
    <property type="entry name" value="Thioredoxin-like_sf"/>
</dbReference>
<comment type="caution">
    <text evidence="5">The sequence shown here is derived from an EMBL/GenBank/DDBJ whole genome shotgun (WGS) entry which is preliminary data.</text>
</comment>
<dbReference type="PROSITE" id="PS51352">
    <property type="entry name" value="THIOREDOXIN_2"/>
    <property type="match status" value="1"/>
</dbReference>
<dbReference type="SUPFAM" id="SSF52833">
    <property type="entry name" value="Thioredoxin-like"/>
    <property type="match status" value="1"/>
</dbReference>
<feature type="domain" description="Thioredoxin" evidence="4">
    <location>
        <begin position="25"/>
        <end position="187"/>
    </location>
</feature>
<dbReference type="CDD" id="cd02968">
    <property type="entry name" value="SCO"/>
    <property type="match status" value="1"/>
</dbReference>
<protein>
    <submittedName>
        <fullName evidence="5">SCO family protein</fullName>
    </submittedName>
</protein>
<reference evidence="6" key="1">
    <citation type="journal article" date="2019" name="Int. J. Syst. Evol. Microbiol.">
        <title>The Global Catalogue of Microorganisms (GCM) 10K type strain sequencing project: providing services to taxonomists for standard genome sequencing and annotation.</title>
        <authorList>
            <consortium name="The Broad Institute Genomics Platform"/>
            <consortium name="The Broad Institute Genome Sequencing Center for Infectious Disease"/>
            <person name="Wu L."/>
            <person name="Ma J."/>
        </authorList>
    </citation>
    <scope>NUCLEOTIDE SEQUENCE [LARGE SCALE GENOMIC DNA]</scope>
    <source>
        <strain evidence="6">KACC 12597</strain>
    </source>
</reference>
<dbReference type="EMBL" id="JBHUHX010000062">
    <property type="protein sequence ID" value="MFD2114050.1"/>
    <property type="molecule type" value="Genomic_DNA"/>
</dbReference>
<dbReference type="Proteomes" id="UP001597337">
    <property type="component" value="Unassembled WGS sequence"/>
</dbReference>
<evidence type="ECO:0000256" key="1">
    <source>
        <dbReference type="ARBA" id="ARBA00010996"/>
    </source>
</evidence>
<dbReference type="InterPro" id="IPR013766">
    <property type="entry name" value="Thioredoxin_domain"/>
</dbReference>
<evidence type="ECO:0000256" key="3">
    <source>
        <dbReference type="SAM" id="SignalP"/>
    </source>
</evidence>
<feature type="signal peptide" evidence="3">
    <location>
        <begin position="1"/>
        <end position="25"/>
    </location>
</feature>
<keyword evidence="6" id="KW-1185">Reference proteome</keyword>
<keyword evidence="2" id="KW-0186">Copper</keyword>
<dbReference type="RefSeq" id="WP_386028928.1">
    <property type="nucleotide sequence ID" value="NZ_JBHUHX010000062.1"/>
</dbReference>
<evidence type="ECO:0000259" key="4">
    <source>
        <dbReference type="PROSITE" id="PS51352"/>
    </source>
</evidence>
<dbReference type="InterPro" id="IPR003782">
    <property type="entry name" value="SCO1/SenC"/>
</dbReference>
<proteinExistence type="inferred from homology"/>
<evidence type="ECO:0000313" key="5">
    <source>
        <dbReference type="EMBL" id="MFD2114050.1"/>
    </source>
</evidence>